<feature type="domain" description="Non-reducing end beta-L-arabinofuranosidase-like GH127 middle" evidence="2">
    <location>
        <begin position="438"/>
        <end position="528"/>
    </location>
</feature>
<dbReference type="Proteomes" id="UP001199424">
    <property type="component" value="Unassembled WGS sequence"/>
</dbReference>
<accession>A0AAE3ALJ9</accession>
<dbReference type="RefSeq" id="WP_308449166.1">
    <property type="nucleotide sequence ID" value="NZ_JAJEQC010000006.1"/>
</dbReference>
<name>A0AAE3ALJ9_9FIRM</name>
<dbReference type="Pfam" id="PF20737">
    <property type="entry name" value="Glyco_hydro127C"/>
    <property type="match status" value="1"/>
</dbReference>
<feature type="domain" description="Non-reducing end beta-L-arabinofuranosidase-like GH127 catalytic" evidence="1">
    <location>
        <begin position="15"/>
        <end position="426"/>
    </location>
</feature>
<dbReference type="GO" id="GO:0016787">
    <property type="term" value="F:hydrolase activity"/>
    <property type="evidence" value="ECO:0007669"/>
    <property type="project" value="UniProtKB-KW"/>
</dbReference>
<sequence>MKSERIPVKSFSADNGFIGKMQKLVREEVLPYQYNILNDAIPGIEKSHAIENIRLAAEKLRGKDVKPDEFYGMVFQDSDVAKWIEAAAYALAAGEDPELEKAVDETIQLYGASQHEDGYVDSYFTVKCPDKMWTNICDAHELYCAGHMMEAAVAYYEVTGKRELLDIMSKSADCIYEQFMKKNTRAYPGHPEVELALMRLWRATGNEKYKELAKHFVDVRGQAPNYFVEEKKNRGWNVWDGTEELNTDYTQSTLPVREQKDAVGHAVRAVYLYTGMADVAKETQDETLLAACRNLWESITKRRMYITGGIGSTFMGEAFTVDYDLPNDTVYAETCASIGLMFFAKKMLENEHRGEYADVMERAFYNTVLAGMQLDGKRFFYVNPLEVVPGISGKAVTHRAVLPTRPQWYACACCPPNVARMVSSFGSYAYSENEDTFFIDLYAGGTVKTEKGITLTCETDFPHGGTAKYTIKGEAETTVAIRIPAWSEKSLLTVNGEVVDLNAVTKDGYAYITRAWKDGDTLALTMDMTPHVVYASAKIAADSGKVCVQRGALVYCAEEVDNGKVLPLYVKAGAEPKALDFEPETLGGIVPVEIAGCAQQDIDTLYSTKVPKFVEKTIRLIPYYTWANRGENQMRVWLPVK</sequence>
<evidence type="ECO:0000259" key="2">
    <source>
        <dbReference type="Pfam" id="PF20736"/>
    </source>
</evidence>
<organism evidence="4 5">
    <name type="scientific">Hominenteromicrobium mulieris</name>
    <dbReference type="NCBI Taxonomy" id="2885357"/>
    <lineage>
        <taxon>Bacteria</taxon>
        <taxon>Bacillati</taxon>
        <taxon>Bacillota</taxon>
        <taxon>Clostridia</taxon>
        <taxon>Eubacteriales</taxon>
        <taxon>Oscillospiraceae</taxon>
        <taxon>Hominenteromicrobium</taxon>
    </lineage>
</organism>
<dbReference type="EMBL" id="JAJEQC010000006">
    <property type="protein sequence ID" value="MCC2136793.1"/>
    <property type="molecule type" value="Genomic_DNA"/>
</dbReference>
<dbReference type="InterPro" id="IPR012878">
    <property type="entry name" value="Beta-AFase-like_GH127_cat"/>
</dbReference>
<dbReference type="InterPro" id="IPR049174">
    <property type="entry name" value="Beta-AFase-like"/>
</dbReference>
<dbReference type="Gene3D" id="1.50.10.10">
    <property type="match status" value="1"/>
</dbReference>
<dbReference type="Pfam" id="PF07944">
    <property type="entry name" value="Beta-AFase-like_GH127_cat"/>
    <property type="match status" value="1"/>
</dbReference>
<dbReference type="GO" id="GO:0005975">
    <property type="term" value="P:carbohydrate metabolic process"/>
    <property type="evidence" value="ECO:0007669"/>
    <property type="project" value="InterPro"/>
</dbReference>
<dbReference type="InterPro" id="IPR012341">
    <property type="entry name" value="6hp_glycosidase-like_sf"/>
</dbReference>
<gene>
    <name evidence="4" type="ORF">LKD31_07160</name>
</gene>
<evidence type="ECO:0000313" key="4">
    <source>
        <dbReference type="EMBL" id="MCC2136793.1"/>
    </source>
</evidence>
<feature type="domain" description="Non-reducing end beta-L-arabinofuranosidase-like GH127 C-terminal" evidence="3">
    <location>
        <begin position="531"/>
        <end position="639"/>
    </location>
</feature>
<dbReference type="SUPFAM" id="SSF48208">
    <property type="entry name" value="Six-hairpin glycosidases"/>
    <property type="match status" value="1"/>
</dbReference>
<dbReference type="PANTHER" id="PTHR43465">
    <property type="entry name" value="DUF1680 DOMAIN PROTEIN (AFU_ORTHOLOGUE AFUA_1G08910)"/>
    <property type="match status" value="1"/>
</dbReference>
<comment type="caution">
    <text evidence="4">The sequence shown here is derived from an EMBL/GenBank/DDBJ whole genome shotgun (WGS) entry which is preliminary data.</text>
</comment>
<dbReference type="InterPro" id="IPR008928">
    <property type="entry name" value="6-hairpin_glycosidase_sf"/>
</dbReference>
<protein>
    <submittedName>
        <fullName evidence="4">Glycoside hydrolase family 127 protein</fullName>
    </submittedName>
</protein>
<evidence type="ECO:0000259" key="3">
    <source>
        <dbReference type="Pfam" id="PF20737"/>
    </source>
</evidence>
<dbReference type="Pfam" id="PF20736">
    <property type="entry name" value="Glyco_hydro127M"/>
    <property type="match status" value="1"/>
</dbReference>
<dbReference type="InterPro" id="IPR049049">
    <property type="entry name" value="Beta-AFase-like_GH127_C"/>
</dbReference>
<dbReference type="InterPro" id="IPR049046">
    <property type="entry name" value="Beta-AFase-like_GH127_middle"/>
</dbReference>
<evidence type="ECO:0000313" key="5">
    <source>
        <dbReference type="Proteomes" id="UP001199424"/>
    </source>
</evidence>
<keyword evidence="5" id="KW-1185">Reference proteome</keyword>
<evidence type="ECO:0000259" key="1">
    <source>
        <dbReference type="Pfam" id="PF07944"/>
    </source>
</evidence>
<dbReference type="AlphaFoldDB" id="A0AAE3ALJ9"/>
<reference evidence="4" key="1">
    <citation type="submission" date="2021-10" db="EMBL/GenBank/DDBJ databases">
        <title>Anaerobic single-cell dispensing facilitates the cultivation of human gut bacteria.</title>
        <authorList>
            <person name="Afrizal A."/>
        </authorList>
    </citation>
    <scope>NUCLEOTIDE SEQUENCE</scope>
    <source>
        <strain evidence="4">CLA-AA-H250</strain>
    </source>
</reference>
<proteinExistence type="predicted"/>
<dbReference type="PANTHER" id="PTHR43465:SF2">
    <property type="entry name" value="DUF1680 DOMAIN PROTEIN (AFU_ORTHOLOGUE AFUA_1G08910)"/>
    <property type="match status" value="1"/>
</dbReference>
<keyword evidence="4" id="KW-0378">Hydrolase</keyword>